<evidence type="ECO:0008006" key="5">
    <source>
        <dbReference type="Google" id="ProtNLM"/>
    </source>
</evidence>
<gene>
    <name evidence="3" type="ORF">PXEA_LOCUS253</name>
</gene>
<proteinExistence type="predicted"/>
<reference evidence="3" key="1">
    <citation type="submission" date="2018-11" db="EMBL/GenBank/DDBJ databases">
        <authorList>
            <consortium name="Pathogen Informatics"/>
        </authorList>
    </citation>
    <scope>NUCLEOTIDE SEQUENCE</scope>
</reference>
<sequence length="110" mass="12184">MSLFLSLSTSLSLCLHIVPHLASSVYIPFPVSVCLSVCPDLCLGRIDYTPNQAGLELYFARVSRFNCRPPVPLEPPDWLVARLTLPTTAKPPPVSANRKRRRPKGLTSRV</sequence>
<evidence type="ECO:0000313" key="4">
    <source>
        <dbReference type="Proteomes" id="UP000784294"/>
    </source>
</evidence>
<evidence type="ECO:0000313" key="3">
    <source>
        <dbReference type="EMBL" id="VEL06813.1"/>
    </source>
</evidence>
<accession>A0A448WA11</accession>
<feature type="chain" id="PRO_5019479387" description="Secreted protein" evidence="2">
    <location>
        <begin position="25"/>
        <end position="110"/>
    </location>
</feature>
<evidence type="ECO:0000256" key="1">
    <source>
        <dbReference type="SAM" id="MobiDB-lite"/>
    </source>
</evidence>
<comment type="caution">
    <text evidence="3">The sequence shown here is derived from an EMBL/GenBank/DDBJ whole genome shotgun (WGS) entry which is preliminary data.</text>
</comment>
<feature type="region of interest" description="Disordered" evidence="1">
    <location>
        <begin position="87"/>
        <end position="110"/>
    </location>
</feature>
<keyword evidence="4" id="KW-1185">Reference proteome</keyword>
<organism evidence="3 4">
    <name type="scientific">Protopolystoma xenopodis</name>
    <dbReference type="NCBI Taxonomy" id="117903"/>
    <lineage>
        <taxon>Eukaryota</taxon>
        <taxon>Metazoa</taxon>
        <taxon>Spiralia</taxon>
        <taxon>Lophotrochozoa</taxon>
        <taxon>Platyhelminthes</taxon>
        <taxon>Monogenea</taxon>
        <taxon>Polyopisthocotylea</taxon>
        <taxon>Polystomatidea</taxon>
        <taxon>Polystomatidae</taxon>
        <taxon>Protopolystoma</taxon>
    </lineage>
</organism>
<feature type="signal peptide" evidence="2">
    <location>
        <begin position="1"/>
        <end position="24"/>
    </location>
</feature>
<dbReference type="EMBL" id="CAAALY010000447">
    <property type="protein sequence ID" value="VEL06813.1"/>
    <property type="molecule type" value="Genomic_DNA"/>
</dbReference>
<dbReference type="Proteomes" id="UP000784294">
    <property type="component" value="Unassembled WGS sequence"/>
</dbReference>
<name>A0A448WA11_9PLAT</name>
<keyword evidence="2" id="KW-0732">Signal</keyword>
<protein>
    <recommendedName>
        <fullName evidence="5">Secreted protein</fullName>
    </recommendedName>
</protein>
<evidence type="ECO:0000256" key="2">
    <source>
        <dbReference type="SAM" id="SignalP"/>
    </source>
</evidence>
<dbReference type="AlphaFoldDB" id="A0A448WA11"/>